<dbReference type="RefSeq" id="WP_117539704.1">
    <property type="nucleotide sequence ID" value="NZ_QVFD01000005.1"/>
</dbReference>
<organism evidence="1 2">
    <name type="scientific">Coprococcus catus</name>
    <dbReference type="NCBI Taxonomy" id="116085"/>
    <lineage>
        <taxon>Bacteria</taxon>
        <taxon>Bacillati</taxon>
        <taxon>Bacillota</taxon>
        <taxon>Clostridia</taxon>
        <taxon>Lachnospirales</taxon>
        <taxon>Lachnospiraceae</taxon>
        <taxon>Coprococcus</taxon>
    </lineage>
</organism>
<dbReference type="Proteomes" id="UP000261231">
    <property type="component" value="Unassembled WGS sequence"/>
</dbReference>
<evidence type="ECO:0000313" key="2">
    <source>
        <dbReference type="Proteomes" id="UP000261231"/>
    </source>
</evidence>
<accession>A0A3E2XMQ4</accession>
<gene>
    <name evidence="1" type="ORF">DW747_07105</name>
</gene>
<proteinExistence type="predicted"/>
<evidence type="ECO:0000313" key="1">
    <source>
        <dbReference type="EMBL" id="RGC47926.1"/>
    </source>
</evidence>
<dbReference type="AlphaFoldDB" id="A0A3E2XMQ4"/>
<keyword evidence="2" id="KW-1185">Reference proteome</keyword>
<sequence length="90" mass="9718">MVDFGEATVVGGIAGKIGGSGVNGRKLRGIYRRANDVIKTVKSARRIAKYVAKKTAIKVTVKSGVKQTVKAGFFSNITNFVRKLFTKSRV</sequence>
<reference evidence="1 2" key="1">
    <citation type="submission" date="2018-08" db="EMBL/GenBank/DDBJ databases">
        <title>A genome reference for cultivated species of the human gut microbiota.</title>
        <authorList>
            <person name="Zou Y."/>
            <person name="Xue W."/>
            <person name="Luo G."/>
        </authorList>
    </citation>
    <scope>NUCLEOTIDE SEQUENCE [LARGE SCALE GENOMIC DNA]</scope>
    <source>
        <strain evidence="1 2">AM28-39</strain>
    </source>
</reference>
<protein>
    <submittedName>
        <fullName evidence="1">Uncharacterized protein</fullName>
    </submittedName>
</protein>
<name>A0A3E2XMQ4_9FIRM</name>
<comment type="caution">
    <text evidence="1">The sequence shown here is derived from an EMBL/GenBank/DDBJ whole genome shotgun (WGS) entry which is preliminary data.</text>
</comment>
<dbReference type="EMBL" id="QVFD01000005">
    <property type="protein sequence ID" value="RGC47926.1"/>
    <property type="molecule type" value="Genomic_DNA"/>
</dbReference>